<organism evidence="1 2">
    <name type="scientific">Salmonella phage vB STyj5-1</name>
    <dbReference type="NCBI Taxonomy" id="2801510"/>
    <lineage>
        <taxon>Viruses</taxon>
        <taxon>Duplodnaviria</taxon>
        <taxon>Heunggongvirae</taxon>
        <taxon>Uroviricota</taxon>
        <taxon>Caudoviricetes</taxon>
        <taxon>Demerecviridae</taxon>
        <taxon>Markadamsvirinae</taxon>
        <taxon>Epseptimavirus</taxon>
        <taxon>Epseptimavirus STyj51</taxon>
    </lineage>
</organism>
<dbReference type="EMBL" id="MW423798">
    <property type="protein sequence ID" value="QQV89270.1"/>
    <property type="molecule type" value="Genomic_DNA"/>
</dbReference>
<evidence type="ECO:0000313" key="2">
    <source>
        <dbReference type="Proteomes" id="UP000596310"/>
    </source>
</evidence>
<accession>A0A7U0G9T9</accession>
<dbReference type="Proteomes" id="UP000596310">
    <property type="component" value="Segment"/>
</dbReference>
<name>A0A7U0G9T9_9CAUD</name>
<dbReference type="GeneID" id="300968554"/>
<reference evidence="1 2" key="1">
    <citation type="submission" date="2020-12" db="EMBL/GenBank/DDBJ databases">
        <title>Complete genome sequence and characterization of vB STyj5-1.</title>
        <authorList>
            <person name="Wang J."/>
            <person name="Jing Y."/>
        </authorList>
    </citation>
    <scope>NUCLEOTIDE SEQUENCE [LARGE SCALE GENOMIC DNA]</scope>
</reference>
<proteinExistence type="predicted"/>
<keyword evidence="2" id="KW-1185">Reference proteome</keyword>
<evidence type="ECO:0000313" key="1">
    <source>
        <dbReference type="EMBL" id="QQV89270.1"/>
    </source>
</evidence>
<dbReference type="RefSeq" id="YP_011843943.1">
    <property type="nucleotide sequence ID" value="NC_103481.1"/>
</dbReference>
<gene>
    <name evidence="1" type="ORF">vBSTyj51_1</name>
</gene>
<sequence length="32" mass="3627">MKIPVALKTQAITGLRPEIMLLFSGDYMFLKT</sequence>
<protein>
    <submittedName>
        <fullName evidence="1">Uncharacterized protein</fullName>
    </submittedName>
</protein>